<feature type="transmembrane region" description="Helical" evidence="7">
    <location>
        <begin position="284"/>
        <end position="303"/>
    </location>
</feature>
<evidence type="ECO:0000256" key="7">
    <source>
        <dbReference type="SAM" id="Phobius"/>
    </source>
</evidence>
<keyword evidence="10" id="KW-1185">Reference proteome</keyword>
<dbReference type="PANTHER" id="PTHR32322">
    <property type="entry name" value="INNER MEMBRANE TRANSPORTER"/>
    <property type="match status" value="1"/>
</dbReference>
<evidence type="ECO:0000313" key="9">
    <source>
        <dbReference type="EMBL" id="RXK54685.1"/>
    </source>
</evidence>
<gene>
    <name evidence="9" type="ORF">ESB00_01960</name>
</gene>
<dbReference type="InterPro" id="IPR050638">
    <property type="entry name" value="AA-Vitamin_Transporters"/>
</dbReference>
<evidence type="ECO:0000256" key="4">
    <source>
        <dbReference type="ARBA" id="ARBA00022989"/>
    </source>
</evidence>
<feature type="transmembrane region" description="Helical" evidence="7">
    <location>
        <begin position="95"/>
        <end position="119"/>
    </location>
</feature>
<name>A0A4Q1C710_9BACT</name>
<dbReference type="InterPro" id="IPR000620">
    <property type="entry name" value="EamA_dom"/>
</dbReference>
<feature type="transmembrane region" description="Helical" evidence="7">
    <location>
        <begin position="165"/>
        <end position="185"/>
    </location>
</feature>
<reference evidence="9 10" key="1">
    <citation type="submission" date="2019-01" db="EMBL/GenBank/DDBJ databases">
        <title>Lacunisphaera sp. strain TWA-58.</title>
        <authorList>
            <person name="Chen W.-M."/>
        </authorList>
    </citation>
    <scope>NUCLEOTIDE SEQUENCE [LARGE SCALE GENOMIC DNA]</scope>
    <source>
        <strain evidence="9 10">TWA-58</strain>
    </source>
</reference>
<feature type="region of interest" description="Disordered" evidence="6">
    <location>
        <begin position="309"/>
        <end position="328"/>
    </location>
</feature>
<feature type="transmembrane region" description="Helical" evidence="7">
    <location>
        <begin position="37"/>
        <end position="58"/>
    </location>
</feature>
<feature type="transmembrane region" description="Helical" evidence="7">
    <location>
        <begin position="262"/>
        <end position="278"/>
    </location>
</feature>
<dbReference type="Pfam" id="PF00892">
    <property type="entry name" value="EamA"/>
    <property type="match status" value="2"/>
</dbReference>
<dbReference type="AlphaFoldDB" id="A0A4Q1C710"/>
<comment type="subcellular location">
    <subcellularLocation>
        <location evidence="1">Membrane</location>
        <topology evidence="1">Multi-pass membrane protein</topology>
    </subcellularLocation>
</comment>
<dbReference type="Proteomes" id="UP000290218">
    <property type="component" value="Unassembled WGS sequence"/>
</dbReference>
<dbReference type="InterPro" id="IPR037185">
    <property type="entry name" value="EmrE-like"/>
</dbReference>
<keyword evidence="5 7" id="KW-0472">Membrane</keyword>
<organism evidence="9 10">
    <name type="scientific">Oleiharenicola lentus</name>
    <dbReference type="NCBI Taxonomy" id="2508720"/>
    <lineage>
        <taxon>Bacteria</taxon>
        <taxon>Pseudomonadati</taxon>
        <taxon>Verrucomicrobiota</taxon>
        <taxon>Opitutia</taxon>
        <taxon>Opitutales</taxon>
        <taxon>Opitutaceae</taxon>
        <taxon>Oleiharenicola</taxon>
    </lineage>
</organism>
<proteinExistence type="inferred from homology"/>
<evidence type="ECO:0000256" key="2">
    <source>
        <dbReference type="ARBA" id="ARBA00007362"/>
    </source>
</evidence>
<evidence type="ECO:0000256" key="5">
    <source>
        <dbReference type="ARBA" id="ARBA00023136"/>
    </source>
</evidence>
<dbReference type="EMBL" id="SDHX01000001">
    <property type="protein sequence ID" value="RXK54685.1"/>
    <property type="molecule type" value="Genomic_DNA"/>
</dbReference>
<comment type="caution">
    <text evidence="9">The sequence shown here is derived from an EMBL/GenBank/DDBJ whole genome shotgun (WGS) entry which is preliminary data.</text>
</comment>
<feature type="compositionally biased region" description="Low complexity" evidence="6">
    <location>
        <begin position="310"/>
        <end position="328"/>
    </location>
</feature>
<evidence type="ECO:0000259" key="8">
    <source>
        <dbReference type="Pfam" id="PF00892"/>
    </source>
</evidence>
<dbReference type="PANTHER" id="PTHR32322:SF2">
    <property type="entry name" value="EAMA DOMAIN-CONTAINING PROTEIN"/>
    <property type="match status" value="1"/>
</dbReference>
<evidence type="ECO:0000256" key="6">
    <source>
        <dbReference type="SAM" id="MobiDB-lite"/>
    </source>
</evidence>
<comment type="similarity">
    <text evidence="2">Belongs to the EamA transporter family.</text>
</comment>
<dbReference type="SUPFAM" id="SSF103481">
    <property type="entry name" value="Multidrug resistance efflux transporter EmrE"/>
    <property type="match status" value="2"/>
</dbReference>
<feature type="transmembrane region" description="Helical" evidence="7">
    <location>
        <begin position="7"/>
        <end position="31"/>
    </location>
</feature>
<dbReference type="OrthoDB" id="3190463at2"/>
<evidence type="ECO:0000313" key="10">
    <source>
        <dbReference type="Proteomes" id="UP000290218"/>
    </source>
</evidence>
<evidence type="ECO:0000256" key="1">
    <source>
        <dbReference type="ARBA" id="ARBA00004141"/>
    </source>
</evidence>
<protein>
    <submittedName>
        <fullName evidence="9">EamA family transporter</fullName>
    </submittedName>
</protein>
<sequence length="328" mass="34207">MSAPSRTALIAAFGAIYLIWGSTYLGIRIAVESMPAFLMASSRFIVAGGIVAAFIALTRGFRATAKQWRDNAIVGGFLCLGGNGLVSWAEEKVPSGIATLIISAGPVFIVLMDWAVHAWSKDGSRGTRPNTLTFAGLGLGFVGLAMLVGPDVLATGVNGLDPLRVLGLLGATFFWGVGMMIMRYVREPAEPFTASGIQMICGSGWLLLASLATGELGRFDAAAITGRSVAAWAYLVVFGSLIGFSTFTWLMKHSTPAKVSTYAYVNPVVAVFLGWFVLHEAVSPRIFVAAAIIIAGVALITIAKNKKPASKPAAAPAPAAVPATQKAG</sequence>
<feature type="domain" description="EamA" evidence="8">
    <location>
        <begin position="165"/>
        <end position="301"/>
    </location>
</feature>
<dbReference type="RefSeq" id="WP_129046049.1">
    <property type="nucleotide sequence ID" value="NZ_SDHX01000001.1"/>
</dbReference>
<keyword evidence="4 7" id="KW-1133">Transmembrane helix</keyword>
<accession>A0A4Q1C710</accession>
<feature type="transmembrane region" description="Helical" evidence="7">
    <location>
        <begin position="231"/>
        <end position="250"/>
    </location>
</feature>
<feature type="transmembrane region" description="Helical" evidence="7">
    <location>
        <begin position="131"/>
        <end position="153"/>
    </location>
</feature>
<dbReference type="Gene3D" id="1.10.3730.20">
    <property type="match status" value="1"/>
</dbReference>
<keyword evidence="3 7" id="KW-0812">Transmembrane</keyword>
<evidence type="ECO:0000256" key="3">
    <source>
        <dbReference type="ARBA" id="ARBA00022692"/>
    </source>
</evidence>
<feature type="transmembrane region" description="Helical" evidence="7">
    <location>
        <begin position="70"/>
        <end position="89"/>
    </location>
</feature>
<feature type="domain" description="EamA" evidence="8">
    <location>
        <begin position="17"/>
        <end position="148"/>
    </location>
</feature>
<dbReference type="GO" id="GO:0016020">
    <property type="term" value="C:membrane"/>
    <property type="evidence" value="ECO:0007669"/>
    <property type="project" value="UniProtKB-SubCell"/>
</dbReference>
<feature type="transmembrane region" description="Helical" evidence="7">
    <location>
        <begin position="192"/>
        <end position="211"/>
    </location>
</feature>